<feature type="compositionally biased region" description="Basic residues" evidence="1">
    <location>
        <begin position="34"/>
        <end position="53"/>
    </location>
</feature>
<name>A0A0C9WR37_9AGAR</name>
<organism evidence="2 3">
    <name type="scientific">Laccaria amethystina LaAM-08-1</name>
    <dbReference type="NCBI Taxonomy" id="1095629"/>
    <lineage>
        <taxon>Eukaryota</taxon>
        <taxon>Fungi</taxon>
        <taxon>Dikarya</taxon>
        <taxon>Basidiomycota</taxon>
        <taxon>Agaricomycotina</taxon>
        <taxon>Agaricomycetes</taxon>
        <taxon>Agaricomycetidae</taxon>
        <taxon>Agaricales</taxon>
        <taxon>Agaricineae</taxon>
        <taxon>Hydnangiaceae</taxon>
        <taxon>Laccaria</taxon>
    </lineage>
</organism>
<evidence type="ECO:0000313" key="2">
    <source>
        <dbReference type="EMBL" id="KIK00900.1"/>
    </source>
</evidence>
<gene>
    <name evidence="2" type="ORF">K443DRAFT_99551</name>
</gene>
<protein>
    <submittedName>
        <fullName evidence="2">Uncharacterized protein</fullName>
    </submittedName>
</protein>
<keyword evidence="3" id="KW-1185">Reference proteome</keyword>
<sequence length="378" mass="42197">MSTHGHGPSTSATSSPPPAKRRRGEPSPQDNITHTRKPPKSHPRGRPGRRGKRKPETKALKLEKYVDSGGPHRASMVIDNLTKIYHPPHYPDECIGIQINGALVRKIIQAEYPDASQPENLPAIPPTPDKILVVPTPPSVLQADPQHPPYLMLRCVSVVPPRTQALLLAAWDRVKSVSPKQYIKREQSRSATPAYHWGVWEKTQLTPYITSESSKQSVDAIAAIDELLNLVRQRIVPKAIEMTRYYLPEQWKAQERAYNRVHAWLGDELAKRPALDFKGAFFTIAVKEGGSEIVHIDWSDGRNTMTWVFAVGDWEGGEFVAPQLGIRVPIVPGHLFGVMSRTVAHFTTPITSGQRVVFTCFTDQNLWAHTDLPTTIIG</sequence>
<accession>A0A0C9WR37</accession>
<evidence type="ECO:0000256" key="1">
    <source>
        <dbReference type="SAM" id="MobiDB-lite"/>
    </source>
</evidence>
<reference evidence="2 3" key="1">
    <citation type="submission" date="2014-04" db="EMBL/GenBank/DDBJ databases">
        <authorList>
            <consortium name="DOE Joint Genome Institute"/>
            <person name="Kuo A."/>
            <person name="Kohler A."/>
            <person name="Nagy L.G."/>
            <person name="Floudas D."/>
            <person name="Copeland A."/>
            <person name="Barry K.W."/>
            <person name="Cichocki N."/>
            <person name="Veneault-Fourrey C."/>
            <person name="LaButti K."/>
            <person name="Lindquist E.A."/>
            <person name="Lipzen A."/>
            <person name="Lundell T."/>
            <person name="Morin E."/>
            <person name="Murat C."/>
            <person name="Sun H."/>
            <person name="Tunlid A."/>
            <person name="Henrissat B."/>
            <person name="Grigoriev I.V."/>
            <person name="Hibbett D.S."/>
            <person name="Martin F."/>
            <person name="Nordberg H.P."/>
            <person name="Cantor M.N."/>
            <person name="Hua S.X."/>
        </authorList>
    </citation>
    <scope>NUCLEOTIDE SEQUENCE [LARGE SCALE GENOMIC DNA]</scope>
    <source>
        <strain evidence="2 3">LaAM-08-1</strain>
    </source>
</reference>
<dbReference type="STRING" id="1095629.A0A0C9WR37"/>
<dbReference type="Gene3D" id="3.60.130.30">
    <property type="match status" value="1"/>
</dbReference>
<feature type="compositionally biased region" description="Low complexity" evidence="1">
    <location>
        <begin position="1"/>
        <end position="14"/>
    </location>
</feature>
<dbReference type="HOGENOM" id="CLU_829432_0_0_1"/>
<dbReference type="Proteomes" id="UP000054477">
    <property type="component" value="Unassembled WGS sequence"/>
</dbReference>
<dbReference type="OrthoDB" id="3249298at2759"/>
<feature type="region of interest" description="Disordered" evidence="1">
    <location>
        <begin position="1"/>
        <end position="71"/>
    </location>
</feature>
<proteinExistence type="predicted"/>
<feature type="compositionally biased region" description="Basic and acidic residues" evidence="1">
    <location>
        <begin position="54"/>
        <end position="66"/>
    </location>
</feature>
<dbReference type="EMBL" id="KN838616">
    <property type="protein sequence ID" value="KIK00900.1"/>
    <property type="molecule type" value="Genomic_DNA"/>
</dbReference>
<dbReference type="AlphaFoldDB" id="A0A0C9WR37"/>
<reference evidence="3" key="2">
    <citation type="submission" date="2015-01" db="EMBL/GenBank/DDBJ databases">
        <title>Evolutionary Origins and Diversification of the Mycorrhizal Mutualists.</title>
        <authorList>
            <consortium name="DOE Joint Genome Institute"/>
            <consortium name="Mycorrhizal Genomics Consortium"/>
            <person name="Kohler A."/>
            <person name="Kuo A."/>
            <person name="Nagy L.G."/>
            <person name="Floudas D."/>
            <person name="Copeland A."/>
            <person name="Barry K.W."/>
            <person name="Cichocki N."/>
            <person name="Veneault-Fourrey C."/>
            <person name="LaButti K."/>
            <person name="Lindquist E.A."/>
            <person name="Lipzen A."/>
            <person name="Lundell T."/>
            <person name="Morin E."/>
            <person name="Murat C."/>
            <person name="Riley R."/>
            <person name="Ohm R."/>
            <person name="Sun H."/>
            <person name="Tunlid A."/>
            <person name="Henrissat B."/>
            <person name="Grigoriev I.V."/>
            <person name="Hibbett D.S."/>
            <person name="Martin F."/>
        </authorList>
    </citation>
    <scope>NUCLEOTIDE SEQUENCE [LARGE SCALE GENOMIC DNA]</scope>
    <source>
        <strain evidence="3">LaAM-08-1</strain>
    </source>
</reference>
<evidence type="ECO:0000313" key="3">
    <source>
        <dbReference type="Proteomes" id="UP000054477"/>
    </source>
</evidence>